<evidence type="ECO:0000259" key="3">
    <source>
        <dbReference type="PROSITE" id="PS50008"/>
    </source>
</evidence>
<evidence type="ECO:0000313" key="4">
    <source>
        <dbReference type="EMBL" id="KAF9466734.1"/>
    </source>
</evidence>
<dbReference type="AlphaFoldDB" id="A0A9P6CN95"/>
<dbReference type="EC" id="3.1.4.11" evidence="1"/>
<comment type="caution">
    <text evidence="4">The sequence shown here is derived from an EMBL/GenBank/DDBJ whole genome shotgun (WGS) entry which is preliminary data.</text>
</comment>
<dbReference type="Proteomes" id="UP000807353">
    <property type="component" value="Unassembled WGS sequence"/>
</dbReference>
<dbReference type="InterPro" id="IPR035892">
    <property type="entry name" value="C2_domain_sf"/>
</dbReference>
<reference evidence="4" key="1">
    <citation type="submission" date="2020-11" db="EMBL/GenBank/DDBJ databases">
        <authorList>
            <consortium name="DOE Joint Genome Institute"/>
            <person name="Ahrendt S."/>
            <person name="Riley R."/>
            <person name="Andreopoulos W."/>
            <person name="Labutti K."/>
            <person name="Pangilinan J."/>
            <person name="Ruiz-Duenas F.J."/>
            <person name="Barrasa J.M."/>
            <person name="Sanchez-Garcia M."/>
            <person name="Camarero S."/>
            <person name="Miyauchi S."/>
            <person name="Serrano A."/>
            <person name="Linde D."/>
            <person name="Babiker R."/>
            <person name="Drula E."/>
            <person name="Ayuso-Fernandez I."/>
            <person name="Pacheco R."/>
            <person name="Padilla G."/>
            <person name="Ferreira P."/>
            <person name="Barriuso J."/>
            <person name="Kellner H."/>
            <person name="Castanera R."/>
            <person name="Alfaro M."/>
            <person name="Ramirez L."/>
            <person name="Pisabarro A.G."/>
            <person name="Kuo A."/>
            <person name="Tritt A."/>
            <person name="Lipzen A."/>
            <person name="He G."/>
            <person name="Yan M."/>
            <person name="Ng V."/>
            <person name="Cullen D."/>
            <person name="Martin F."/>
            <person name="Rosso M.-N."/>
            <person name="Henrissat B."/>
            <person name="Hibbett D."/>
            <person name="Martinez A.T."/>
            <person name="Grigoriev I.V."/>
        </authorList>
    </citation>
    <scope>NUCLEOTIDE SEQUENCE</scope>
    <source>
        <strain evidence="4">CBS 247.69</strain>
    </source>
</reference>
<dbReference type="InterPro" id="IPR000909">
    <property type="entry name" value="PLipase_C_PInositol-sp_X_dom"/>
</dbReference>
<evidence type="ECO:0000313" key="5">
    <source>
        <dbReference type="Proteomes" id="UP000807353"/>
    </source>
</evidence>
<dbReference type="Pfam" id="PF00388">
    <property type="entry name" value="PI-PLC-X"/>
    <property type="match status" value="1"/>
</dbReference>
<dbReference type="PANTHER" id="PTHR10336">
    <property type="entry name" value="PHOSPHOINOSITIDE-SPECIFIC PHOSPHOLIPASE C FAMILY PROTEIN"/>
    <property type="match status" value="1"/>
</dbReference>
<dbReference type="GO" id="GO:0051209">
    <property type="term" value="P:release of sequestered calcium ion into cytosol"/>
    <property type="evidence" value="ECO:0007669"/>
    <property type="project" value="TreeGrafter"/>
</dbReference>
<dbReference type="GO" id="GO:0048015">
    <property type="term" value="P:phosphatidylinositol-mediated signaling"/>
    <property type="evidence" value="ECO:0007669"/>
    <property type="project" value="TreeGrafter"/>
</dbReference>
<name>A0A9P6CN95_9AGAR</name>
<dbReference type="OrthoDB" id="269822at2759"/>
<gene>
    <name evidence="4" type="ORF">BDZ94DRAFT_1250636</name>
</gene>
<evidence type="ECO:0000256" key="1">
    <source>
        <dbReference type="RuleBase" id="RU361133"/>
    </source>
</evidence>
<keyword evidence="1" id="KW-0442">Lipid degradation</keyword>
<dbReference type="PROSITE" id="PS50007">
    <property type="entry name" value="PIPLC_X_DOMAIN"/>
    <property type="match status" value="1"/>
</dbReference>
<dbReference type="CDD" id="cd08598">
    <property type="entry name" value="PI-PLC1c_yeast"/>
    <property type="match status" value="1"/>
</dbReference>
<keyword evidence="1" id="KW-0378">Hydrolase</keyword>
<dbReference type="SMART" id="SM00149">
    <property type="entry name" value="PLCYc"/>
    <property type="match status" value="1"/>
</dbReference>
<sequence>MVSLKLVVYYLFRIFSGTDMTDTQDTDVGAEIAQYFHFDTINNALTSDDTLEAPKISTEILQFISDQGESIEDLVKQPVVRPPLADDSFPLTHYFVSSSHNTYLLARQVLGRSSAACYTNVISRNGRCVEIDVWPSSKGLVVNHGYTMSKGVPFESVCKAIGDAINPGDWPVLVSLECHVDVAGQEELVRIMKGTWGNKLVDKKLEGINDDEVSPRVLKGRILLMVEYYPVMITETGEASSSSSSSSDSSSDDEKGDASVWPGKKDSHARISESLAALGYYARSMKPSKGWLLRQITEPKHVLINISESSCASLIPQSLDGLIDHARRHLRRIYPRGTRIGSSNLDPLQFWRNGSQVTSLNWQNYDKGMQLNEGMFVGSPGWVLKPARLVGLGEGIGAKSKFAGKIVGISSLRPPNGRADKTYSTYIRAQLLHATQDQEWSSVTVKTRDVPGSGANILWHGQFEWEFEKDDLAFLRLIVCEAEFGRDDELVVFCARIGHLQQGWRLVRMLDMKGKDSGSTLLVQFGVTDLE</sequence>
<dbReference type="Gene3D" id="3.20.20.190">
    <property type="entry name" value="Phosphatidylinositol (PI) phosphodiesterase"/>
    <property type="match status" value="1"/>
</dbReference>
<dbReference type="SMART" id="SM00148">
    <property type="entry name" value="PLCXc"/>
    <property type="match status" value="1"/>
</dbReference>
<feature type="compositionally biased region" description="Low complexity" evidence="2">
    <location>
        <begin position="240"/>
        <end position="249"/>
    </location>
</feature>
<dbReference type="SUPFAM" id="SSF51695">
    <property type="entry name" value="PLC-like phosphodiesterases"/>
    <property type="match status" value="1"/>
</dbReference>
<dbReference type="InterPro" id="IPR001192">
    <property type="entry name" value="PI-PLC_fam"/>
</dbReference>
<evidence type="ECO:0000256" key="2">
    <source>
        <dbReference type="SAM" id="MobiDB-lite"/>
    </source>
</evidence>
<protein>
    <recommendedName>
        <fullName evidence="1">Phosphoinositide phospholipase C</fullName>
        <ecNumber evidence="1">3.1.4.11</ecNumber>
    </recommendedName>
</protein>
<feature type="region of interest" description="Disordered" evidence="2">
    <location>
        <begin position="238"/>
        <end position="264"/>
    </location>
</feature>
<dbReference type="PROSITE" id="PS50008">
    <property type="entry name" value="PIPLC_Y_DOMAIN"/>
    <property type="match status" value="1"/>
</dbReference>
<keyword evidence="1" id="KW-0443">Lipid metabolism</keyword>
<dbReference type="GO" id="GO:0004435">
    <property type="term" value="F:phosphatidylinositol-4,5-bisphosphate phospholipase C activity"/>
    <property type="evidence" value="ECO:0007669"/>
    <property type="project" value="UniProtKB-EC"/>
</dbReference>
<feature type="compositionally biased region" description="Basic and acidic residues" evidence="2">
    <location>
        <begin position="252"/>
        <end position="264"/>
    </location>
</feature>
<comment type="catalytic activity">
    <reaction evidence="1">
        <text>a 1,2-diacyl-sn-glycero-3-phospho-(1D-myo-inositol-4,5-bisphosphate) + H2O = 1D-myo-inositol 1,4,5-trisphosphate + a 1,2-diacyl-sn-glycerol + H(+)</text>
        <dbReference type="Rhea" id="RHEA:33179"/>
        <dbReference type="ChEBI" id="CHEBI:15377"/>
        <dbReference type="ChEBI" id="CHEBI:15378"/>
        <dbReference type="ChEBI" id="CHEBI:17815"/>
        <dbReference type="ChEBI" id="CHEBI:58456"/>
        <dbReference type="ChEBI" id="CHEBI:203600"/>
        <dbReference type="EC" id="3.1.4.11"/>
    </reaction>
</comment>
<dbReference type="CDD" id="cd00275">
    <property type="entry name" value="C2_PLC_like"/>
    <property type="match status" value="1"/>
</dbReference>
<accession>A0A9P6CN95</accession>
<organism evidence="4 5">
    <name type="scientific">Collybia nuda</name>
    <dbReference type="NCBI Taxonomy" id="64659"/>
    <lineage>
        <taxon>Eukaryota</taxon>
        <taxon>Fungi</taxon>
        <taxon>Dikarya</taxon>
        <taxon>Basidiomycota</taxon>
        <taxon>Agaricomycotina</taxon>
        <taxon>Agaricomycetes</taxon>
        <taxon>Agaricomycetidae</taxon>
        <taxon>Agaricales</taxon>
        <taxon>Tricholomatineae</taxon>
        <taxon>Clitocybaceae</taxon>
        <taxon>Collybia</taxon>
    </lineage>
</organism>
<proteinExistence type="predicted"/>
<feature type="domain" description="PI-PLC Y-box" evidence="3">
    <location>
        <begin position="275"/>
        <end position="389"/>
    </location>
</feature>
<dbReference type="PANTHER" id="PTHR10336:SF169">
    <property type="entry name" value="PHOSPHOINOSITIDE PHOSPHOLIPASE C"/>
    <property type="match status" value="1"/>
</dbReference>
<dbReference type="Gene3D" id="2.60.40.150">
    <property type="entry name" value="C2 domain"/>
    <property type="match status" value="1"/>
</dbReference>
<dbReference type="Pfam" id="PF00387">
    <property type="entry name" value="PI-PLC-Y"/>
    <property type="match status" value="1"/>
</dbReference>
<dbReference type="InterPro" id="IPR017946">
    <property type="entry name" value="PLC-like_Pdiesterase_TIM-brl"/>
</dbReference>
<dbReference type="GO" id="GO:0016042">
    <property type="term" value="P:lipid catabolic process"/>
    <property type="evidence" value="ECO:0007669"/>
    <property type="project" value="UniProtKB-KW"/>
</dbReference>
<dbReference type="PRINTS" id="PR00390">
    <property type="entry name" value="PHPHLIPASEC"/>
</dbReference>
<dbReference type="EMBL" id="MU150240">
    <property type="protein sequence ID" value="KAF9466734.1"/>
    <property type="molecule type" value="Genomic_DNA"/>
</dbReference>
<keyword evidence="5" id="KW-1185">Reference proteome</keyword>
<dbReference type="SUPFAM" id="SSF49562">
    <property type="entry name" value="C2 domain (Calcium/lipid-binding domain, CaLB)"/>
    <property type="match status" value="1"/>
</dbReference>
<dbReference type="InterPro" id="IPR001711">
    <property type="entry name" value="PLipase_C_Pinositol-sp_Y"/>
</dbReference>